<gene>
    <name evidence="1" type="ORF">GH811_12360</name>
</gene>
<keyword evidence="1" id="KW-0418">Kinase</keyword>
<organism evidence="1 2">
    <name type="scientific">Acetobacterium malicum</name>
    <dbReference type="NCBI Taxonomy" id="52692"/>
    <lineage>
        <taxon>Bacteria</taxon>
        <taxon>Bacillati</taxon>
        <taxon>Bacillota</taxon>
        <taxon>Clostridia</taxon>
        <taxon>Eubacteriales</taxon>
        <taxon>Eubacteriaceae</taxon>
        <taxon>Acetobacterium</taxon>
    </lineage>
</organism>
<keyword evidence="1" id="KW-0808">Transferase</keyword>
<evidence type="ECO:0000313" key="2">
    <source>
        <dbReference type="Proteomes" id="UP000622405"/>
    </source>
</evidence>
<proteinExistence type="predicted"/>
<accession>A0ABR6YZX2</accession>
<dbReference type="RefSeq" id="WP_186894646.1">
    <property type="nucleotide sequence ID" value="NZ_WJBE01000011.1"/>
</dbReference>
<sequence length="79" mass="9300">MALDQIKQFIESKGWPYRYTDVAELGSIDFEYLGVNYHVWEFRDDRCGVESNVKSIGKLEEFLGDYQNDLIAIMEKWGE</sequence>
<evidence type="ECO:0000313" key="1">
    <source>
        <dbReference type="EMBL" id="MBC3900412.1"/>
    </source>
</evidence>
<name>A0ABR6YZX2_9FIRM</name>
<dbReference type="GO" id="GO:0016301">
    <property type="term" value="F:kinase activity"/>
    <property type="evidence" value="ECO:0007669"/>
    <property type="project" value="UniProtKB-KW"/>
</dbReference>
<dbReference type="Proteomes" id="UP000622405">
    <property type="component" value="Unassembled WGS sequence"/>
</dbReference>
<comment type="caution">
    <text evidence="1">The sequence shown here is derived from an EMBL/GenBank/DDBJ whole genome shotgun (WGS) entry which is preliminary data.</text>
</comment>
<protein>
    <submittedName>
        <fullName evidence="1">Kinase</fullName>
    </submittedName>
</protein>
<keyword evidence="2" id="KW-1185">Reference proteome</keyword>
<reference evidence="1 2" key="1">
    <citation type="journal article" date="2020" name="mSystems">
        <title>Defining Genomic and Predicted Metabolic Features of the Acetobacterium Genus.</title>
        <authorList>
            <person name="Ross D.E."/>
            <person name="Marshall C.W."/>
            <person name="Gulliver D."/>
            <person name="May H.D."/>
            <person name="Norman R.S."/>
        </authorList>
    </citation>
    <scope>NUCLEOTIDE SEQUENCE [LARGE SCALE GENOMIC DNA]</scope>
    <source>
        <strain evidence="1 2">DSM 4132</strain>
    </source>
</reference>
<dbReference type="EMBL" id="WJBE01000011">
    <property type="protein sequence ID" value="MBC3900412.1"/>
    <property type="molecule type" value="Genomic_DNA"/>
</dbReference>